<accession>A0ABU1TRW3</accession>
<dbReference type="Gene3D" id="3.40.50.1820">
    <property type="entry name" value="alpha/beta hydrolase"/>
    <property type="match status" value="1"/>
</dbReference>
<dbReference type="SUPFAM" id="SSF53474">
    <property type="entry name" value="alpha/beta-Hydrolases"/>
    <property type="match status" value="1"/>
</dbReference>
<name>A0ABU1TRW3_9FLAO</name>
<protein>
    <recommendedName>
        <fullName evidence="3">Alpha/beta hydrolase</fullName>
    </recommendedName>
</protein>
<dbReference type="EMBL" id="JAVDVI010000011">
    <property type="protein sequence ID" value="MDR6968600.1"/>
    <property type="molecule type" value="Genomic_DNA"/>
</dbReference>
<evidence type="ECO:0000313" key="1">
    <source>
        <dbReference type="EMBL" id="MDR6968600.1"/>
    </source>
</evidence>
<dbReference type="InterPro" id="IPR029058">
    <property type="entry name" value="AB_hydrolase_fold"/>
</dbReference>
<comment type="caution">
    <text evidence="1">The sequence shown here is derived from an EMBL/GenBank/DDBJ whole genome shotgun (WGS) entry which is preliminary data.</text>
</comment>
<proteinExistence type="predicted"/>
<evidence type="ECO:0000313" key="2">
    <source>
        <dbReference type="Proteomes" id="UP001255185"/>
    </source>
</evidence>
<sequence>MFLVSKVFAYSQKIPEDFGYRHLKFKYQNDPVDIIVISKSGEEKTAKPLFLFCQGSLPQPVVKYDETGLYGTLPFDETPFLDDYHIVIIGKPFIPIISNVNKLGANYVYLKDVEKKLPPKGYSERNYLDYYVFRNNSILKQLFKERWVRTSKLLVAGHSEGSTIASKMAFINKKVSHLIYSGGNPYGRIMNILSQSRSFDNDTINEGDNTIEYWKKVVENPNEINTSNGDSNKTTYSFSLPQKDNLMGLKIPVLITYGTKDWSTSFNDLFQIEAIRERKQNLSFKSYLNLEHNYFPIDKNGTVNQEAYNWDKIASDWLDWLEKTKN</sequence>
<reference evidence="1 2" key="1">
    <citation type="submission" date="2023-07" db="EMBL/GenBank/DDBJ databases">
        <title>Sorghum-associated microbial communities from plants grown in Nebraska, USA.</title>
        <authorList>
            <person name="Schachtman D."/>
        </authorList>
    </citation>
    <scope>NUCLEOTIDE SEQUENCE [LARGE SCALE GENOMIC DNA]</scope>
    <source>
        <strain evidence="1 2">3773</strain>
    </source>
</reference>
<dbReference type="RefSeq" id="WP_310027208.1">
    <property type="nucleotide sequence ID" value="NZ_JAVDVI010000011.1"/>
</dbReference>
<keyword evidence="2" id="KW-1185">Reference proteome</keyword>
<evidence type="ECO:0008006" key="3">
    <source>
        <dbReference type="Google" id="ProtNLM"/>
    </source>
</evidence>
<organism evidence="1 2">
    <name type="scientific">Flavobacterium arsenatis</name>
    <dbReference type="NCBI Taxonomy" id="1484332"/>
    <lineage>
        <taxon>Bacteria</taxon>
        <taxon>Pseudomonadati</taxon>
        <taxon>Bacteroidota</taxon>
        <taxon>Flavobacteriia</taxon>
        <taxon>Flavobacteriales</taxon>
        <taxon>Flavobacteriaceae</taxon>
        <taxon>Flavobacterium</taxon>
    </lineage>
</organism>
<gene>
    <name evidence="1" type="ORF">J2X31_002623</name>
</gene>
<dbReference type="Proteomes" id="UP001255185">
    <property type="component" value="Unassembled WGS sequence"/>
</dbReference>